<keyword evidence="1" id="KW-0732">Signal</keyword>
<dbReference type="InterPro" id="IPR005519">
    <property type="entry name" value="Acid_phosphat_B-like"/>
</dbReference>
<keyword evidence="2" id="KW-0449">Lipoprotein</keyword>
<dbReference type="Gene3D" id="3.40.50.1000">
    <property type="entry name" value="HAD superfamily/HAD-like"/>
    <property type="match status" value="1"/>
</dbReference>
<dbReference type="SFLD" id="SFLDS00003">
    <property type="entry name" value="Haloacid_Dehalogenase"/>
    <property type="match status" value="1"/>
</dbReference>
<reference evidence="2 3" key="1">
    <citation type="submission" date="2018-04" db="EMBL/GenBank/DDBJ databases">
        <title>Pedobacter chongqingensis sp. nov., isolated from a rottenly hemp rope.</title>
        <authorList>
            <person name="Cai Y."/>
        </authorList>
    </citation>
    <scope>NUCLEOTIDE SEQUENCE [LARGE SCALE GENOMIC DNA]</scope>
    <source>
        <strain evidence="2 3">FJ4-8</strain>
    </source>
</reference>
<dbReference type="SUPFAM" id="SSF56784">
    <property type="entry name" value="HAD-like"/>
    <property type="match status" value="1"/>
</dbReference>
<accession>A0A2U2PJG1</accession>
<dbReference type="CDD" id="cd07534">
    <property type="entry name" value="HAD_CAP"/>
    <property type="match status" value="1"/>
</dbReference>
<dbReference type="InterPro" id="IPR036412">
    <property type="entry name" value="HAD-like_sf"/>
</dbReference>
<evidence type="ECO:0000256" key="1">
    <source>
        <dbReference type="ARBA" id="ARBA00022729"/>
    </source>
</evidence>
<name>A0A2U2PJG1_9SPHI</name>
<sequence>MDNSGGQEMIRRFLFLGILFPVVFTIGCGQGHNKTEENKSSLLPGGPAWAALYQQQSGEYRALCYQAYNIASLRLEQKVKQHSALPKAIITDIDETVLDNSPYFVSQAKKGLTYSDSSWIAWTAQRKCDTLPGAVRFLKRAKELGVSVFYVTNRFAEERQATLANLKQFDLPDTDNEHLFLMDGGTSSKEKRRQGISKSHEVILLLGDNLGDFDRDFDEKDPSLRTEQARKRAGDYGDRFIVFPNAMYGTWEDVLYGKDEKSTDQKNDILTNLLK</sequence>
<dbReference type="Proteomes" id="UP000245647">
    <property type="component" value="Unassembled WGS sequence"/>
</dbReference>
<proteinExistence type="predicted"/>
<dbReference type="RefSeq" id="WP_109415032.1">
    <property type="nucleotide sequence ID" value="NZ_QEAS01000004.1"/>
</dbReference>
<dbReference type="Pfam" id="PF03767">
    <property type="entry name" value="Acid_phosphat_B"/>
    <property type="match status" value="1"/>
</dbReference>
<dbReference type="PIRSF" id="PIRSF019271">
    <property type="entry name" value="Acid_Ptase_C"/>
    <property type="match status" value="1"/>
</dbReference>
<evidence type="ECO:0000313" key="2">
    <source>
        <dbReference type="EMBL" id="PWG81548.1"/>
    </source>
</evidence>
<dbReference type="GO" id="GO:0009279">
    <property type="term" value="C:cell outer membrane"/>
    <property type="evidence" value="ECO:0007669"/>
    <property type="project" value="InterPro"/>
</dbReference>
<dbReference type="InterPro" id="IPR006423">
    <property type="entry name" value="Lipo_e_P4"/>
</dbReference>
<protein>
    <submittedName>
        <fullName evidence="2">5'-nucleotidase, lipoprotein e(P4) family</fullName>
    </submittedName>
</protein>
<dbReference type="AlphaFoldDB" id="A0A2U2PJG1"/>
<organism evidence="2 3">
    <name type="scientific">Pararcticibacter amylolyticus</name>
    <dbReference type="NCBI Taxonomy" id="2173175"/>
    <lineage>
        <taxon>Bacteria</taxon>
        <taxon>Pseudomonadati</taxon>
        <taxon>Bacteroidota</taxon>
        <taxon>Sphingobacteriia</taxon>
        <taxon>Sphingobacteriales</taxon>
        <taxon>Sphingobacteriaceae</taxon>
        <taxon>Pararcticibacter</taxon>
    </lineage>
</organism>
<dbReference type="InterPro" id="IPR023214">
    <property type="entry name" value="HAD_sf"/>
</dbReference>
<dbReference type="SFLD" id="SFLDG01125">
    <property type="entry name" value="C1.1:_Acid_Phosphatase_Like"/>
    <property type="match status" value="1"/>
</dbReference>
<gene>
    <name evidence="2" type="ORF">DDR33_06880</name>
</gene>
<comment type="caution">
    <text evidence="2">The sequence shown here is derived from an EMBL/GenBank/DDBJ whole genome shotgun (WGS) entry which is preliminary data.</text>
</comment>
<evidence type="ECO:0000313" key="3">
    <source>
        <dbReference type="Proteomes" id="UP000245647"/>
    </source>
</evidence>
<keyword evidence="3" id="KW-1185">Reference proteome</keyword>
<dbReference type="PANTHER" id="PTHR31284:SF10">
    <property type="entry name" value="ACID PHOSPHATASE-LIKE PROTEIN"/>
    <property type="match status" value="1"/>
</dbReference>
<dbReference type="NCBIfam" id="TIGR01533">
    <property type="entry name" value="lipo_e_P4"/>
    <property type="match status" value="1"/>
</dbReference>
<dbReference type="EMBL" id="QEAS01000004">
    <property type="protein sequence ID" value="PWG81548.1"/>
    <property type="molecule type" value="Genomic_DNA"/>
</dbReference>
<dbReference type="PANTHER" id="PTHR31284">
    <property type="entry name" value="ACID PHOSPHATASE-LIKE PROTEIN"/>
    <property type="match status" value="1"/>
</dbReference>